<sequence>MTTPDRGALRAVRSAVLALFVVGLSAVGHAAAGGHLPGPLAATGLVAAVLACCWLATRWHLPAGAAVLLLAGSQVALHAALEALAPTHHPGAAPAPALAPHLAGAAGLDHTGHLATAGTASSLWLGGPSTADATMLLAHVVVASALALVYSRGEDAVWALCAWLAPLAAVVVALVRLPVAPRPRSLPAVGVVVPTGLLVLRAVRRRGPPAALAG</sequence>
<feature type="transmembrane region" description="Helical" evidence="1">
    <location>
        <begin position="133"/>
        <end position="150"/>
    </location>
</feature>
<accession>A0A5C8ZHG6</accession>
<feature type="transmembrane region" description="Helical" evidence="1">
    <location>
        <begin position="185"/>
        <end position="203"/>
    </location>
</feature>
<evidence type="ECO:0000313" key="3">
    <source>
        <dbReference type="Proteomes" id="UP000321234"/>
    </source>
</evidence>
<comment type="caution">
    <text evidence="2">The sequence shown here is derived from an EMBL/GenBank/DDBJ whole genome shotgun (WGS) entry which is preliminary data.</text>
</comment>
<keyword evidence="1" id="KW-1133">Transmembrane helix</keyword>
<feature type="transmembrane region" description="Helical" evidence="1">
    <location>
        <begin position="63"/>
        <end position="81"/>
    </location>
</feature>
<evidence type="ECO:0000313" key="2">
    <source>
        <dbReference type="EMBL" id="TXR56611.1"/>
    </source>
</evidence>
<feature type="transmembrane region" description="Helical" evidence="1">
    <location>
        <begin position="40"/>
        <end position="56"/>
    </location>
</feature>
<dbReference type="AlphaFoldDB" id="A0A5C8ZHG6"/>
<feature type="transmembrane region" description="Helical" evidence="1">
    <location>
        <begin position="157"/>
        <end position="179"/>
    </location>
</feature>
<dbReference type="RefSeq" id="WP_147925740.1">
    <property type="nucleotide sequence ID" value="NZ_VKAC01000004.1"/>
</dbReference>
<name>A0A5C8ZHG6_9ACTN</name>
<protein>
    <submittedName>
        <fullName evidence="2">Uncharacterized protein</fullName>
    </submittedName>
</protein>
<keyword evidence="3" id="KW-1185">Reference proteome</keyword>
<organism evidence="2 3">
    <name type="scientific">Quadrisphaera setariae</name>
    <dbReference type="NCBI Taxonomy" id="2593304"/>
    <lineage>
        <taxon>Bacteria</taxon>
        <taxon>Bacillati</taxon>
        <taxon>Actinomycetota</taxon>
        <taxon>Actinomycetes</taxon>
        <taxon>Kineosporiales</taxon>
        <taxon>Kineosporiaceae</taxon>
        <taxon>Quadrisphaera</taxon>
    </lineage>
</organism>
<evidence type="ECO:0000256" key="1">
    <source>
        <dbReference type="SAM" id="Phobius"/>
    </source>
</evidence>
<dbReference type="Proteomes" id="UP000321234">
    <property type="component" value="Unassembled WGS sequence"/>
</dbReference>
<dbReference type="EMBL" id="VKAC01000004">
    <property type="protein sequence ID" value="TXR56611.1"/>
    <property type="molecule type" value="Genomic_DNA"/>
</dbReference>
<gene>
    <name evidence="2" type="ORF">FMM08_07455</name>
</gene>
<reference evidence="2 3" key="1">
    <citation type="submission" date="2019-07" db="EMBL/GenBank/DDBJ databases">
        <title>Quadrisphaera sp. strain DD2A genome sequencing and assembly.</title>
        <authorList>
            <person name="Kim I."/>
        </authorList>
    </citation>
    <scope>NUCLEOTIDE SEQUENCE [LARGE SCALE GENOMIC DNA]</scope>
    <source>
        <strain evidence="2 3">DD2A</strain>
    </source>
</reference>
<proteinExistence type="predicted"/>
<keyword evidence="1" id="KW-0472">Membrane</keyword>
<keyword evidence="1" id="KW-0812">Transmembrane</keyword>